<organism evidence="2 3">
    <name type="scientific">Hydrogenispora ethanolica</name>
    <dbReference type="NCBI Taxonomy" id="1082276"/>
    <lineage>
        <taxon>Bacteria</taxon>
        <taxon>Bacillati</taxon>
        <taxon>Bacillota</taxon>
        <taxon>Hydrogenispora</taxon>
    </lineage>
</organism>
<dbReference type="EMBL" id="SLUN01000017">
    <property type="protein sequence ID" value="TCL65267.1"/>
    <property type="molecule type" value="Genomic_DNA"/>
</dbReference>
<reference evidence="2 3" key="1">
    <citation type="submission" date="2019-03" db="EMBL/GenBank/DDBJ databases">
        <title>Genomic Encyclopedia of Type Strains, Phase IV (KMG-IV): sequencing the most valuable type-strain genomes for metagenomic binning, comparative biology and taxonomic classification.</title>
        <authorList>
            <person name="Goeker M."/>
        </authorList>
    </citation>
    <scope>NUCLEOTIDE SEQUENCE [LARGE SCALE GENOMIC DNA]</scope>
    <source>
        <strain evidence="2 3">LX-B</strain>
    </source>
</reference>
<comment type="caution">
    <text evidence="2">The sequence shown here is derived from an EMBL/GenBank/DDBJ whole genome shotgun (WGS) entry which is preliminary data.</text>
</comment>
<dbReference type="AlphaFoldDB" id="A0A4V2QDR6"/>
<protein>
    <submittedName>
        <fullName evidence="2">Uncharacterized protein</fullName>
    </submittedName>
</protein>
<sequence>MGMPIVYCGRSGSIRMVPHGFADPIELRELVTLHPELLQVETEPPLALVRSHPELPGTDPLDSLFVAWDGHLSIVKVQRIDDRPVSRQFFAQVFEFIAELARLTPAQLNQRLDGALEQALRQFLDDPDDEYGLESCWQSCESYLRAGKVRLVMVADQAPEELIKAFQFIREHSDLDVRLVVIRRYSGTDGEAVYLPEMVVCGAVSVAPIRTPAAPVVARPEFEAVIAAYSRIAIEGFEPRGKAGRYRILRPDWWPRGIHYEFFDYGGEIGVEIHLESPEVGSLADMLRSFEGQFATVFPSAFVNWDSAWSEGRGRLRVLVSSGASPLDVVGAMKVMIKQTWTPINDALAGLGLIPAPETAAPAGTGPNPEPAKPEEPRSNQKTITIGDQNIIIELDRLKQPLNPAVTPEKTASSFRTPPLEQEAASRQEAAPSAAGARENSAAPVEVQETAKLPAGIGNGAMPGFIEIVDENGRSSLVNLLKMGHLANFGAHPVSATTSPAAVSPGAQEPEPAAAEDRPAPEPEMPRPTPLQTVESSQSKSILPEIFPSGQSGERPSPPAPPENEGLVSLRRSSRQLEELLSKLEGI</sequence>
<evidence type="ECO:0000313" key="2">
    <source>
        <dbReference type="EMBL" id="TCL65267.1"/>
    </source>
</evidence>
<feature type="compositionally biased region" description="Polar residues" evidence="1">
    <location>
        <begin position="531"/>
        <end position="541"/>
    </location>
</feature>
<name>A0A4V2QDR6_HYDET</name>
<keyword evidence="3" id="KW-1185">Reference proteome</keyword>
<gene>
    <name evidence="2" type="ORF">EDC14_101715</name>
</gene>
<feature type="region of interest" description="Disordered" evidence="1">
    <location>
        <begin position="358"/>
        <end position="384"/>
    </location>
</feature>
<feature type="compositionally biased region" description="Low complexity" evidence="1">
    <location>
        <begin position="421"/>
        <end position="444"/>
    </location>
</feature>
<evidence type="ECO:0000256" key="1">
    <source>
        <dbReference type="SAM" id="MobiDB-lite"/>
    </source>
</evidence>
<feature type="compositionally biased region" description="Basic and acidic residues" evidence="1">
    <location>
        <begin position="515"/>
        <end position="525"/>
    </location>
</feature>
<feature type="region of interest" description="Disordered" evidence="1">
    <location>
        <begin position="497"/>
        <end position="572"/>
    </location>
</feature>
<proteinExistence type="predicted"/>
<evidence type="ECO:0000313" key="3">
    <source>
        <dbReference type="Proteomes" id="UP000295008"/>
    </source>
</evidence>
<feature type="region of interest" description="Disordered" evidence="1">
    <location>
        <begin position="403"/>
        <end position="444"/>
    </location>
</feature>
<feature type="compositionally biased region" description="Low complexity" evidence="1">
    <location>
        <begin position="358"/>
        <end position="367"/>
    </location>
</feature>
<accession>A0A4V2QDR6</accession>
<dbReference type="Proteomes" id="UP000295008">
    <property type="component" value="Unassembled WGS sequence"/>
</dbReference>